<feature type="compositionally biased region" description="Basic and acidic residues" evidence="1">
    <location>
        <begin position="1"/>
        <end position="17"/>
    </location>
</feature>
<keyword evidence="3" id="KW-1185">Reference proteome</keyword>
<feature type="compositionally biased region" description="Polar residues" evidence="1">
    <location>
        <begin position="63"/>
        <end position="73"/>
    </location>
</feature>
<proteinExistence type="predicted"/>
<gene>
    <name evidence="2" type="ORF">O0235_00885</name>
</gene>
<feature type="region of interest" description="Disordered" evidence="1">
    <location>
        <begin position="37"/>
        <end position="73"/>
    </location>
</feature>
<reference evidence="2 3" key="1">
    <citation type="journal article" date="2023" name="ISME J.">
        <title>Thermophilic Dehalococcoidia with unusual traits shed light on an unexpected past.</title>
        <authorList>
            <person name="Palmer M."/>
            <person name="Covington J.K."/>
            <person name="Zhou E.M."/>
            <person name="Thomas S.C."/>
            <person name="Habib N."/>
            <person name="Seymour C.O."/>
            <person name="Lai D."/>
            <person name="Johnston J."/>
            <person name="Hashimi A."/>
            <person name="Jiao J.Y."/>
            <person name="Muok A.R."/>
            <person name="Liu L."/>
            <person name="Xian W.D."/>
            <person name="Zhi X.Y."/>
            <person name="Li M.M."/>
            <person name="Silva L.P."/>
            <person name="Bowen B.P."/>
            <person name="Louie K."/>
            <person name="Briegel A."/>
            <person name="Pett-Ridge J."/>
            <person name="Weber P.K."/>
            <person name="Tocheva E.I."/>
            <person name="Woyke T."/>
            <person name="Northen T.R."/>
            <person name="Mayali X."/>
            <person name="Li W.J."/>
            <person name="Hedlund B.P."/>
        </authorList>
    </citation>
    <scope>NUCLEOTIDE SEQUENCE [LARGE SCALE GENOMIC DNA]</scope>
    <source>
        <strain evidence="2 3">YIM 72310</strain>
    </source>
</reference>
<dbReference type="EMBL" id="CP115149">
    <property type="protein sequence ID" value="WBL36203.1"/>
    <property type="molecule type" value="Genomic_DNA"/>
</dbReference>
<dbReference type="Proteomes" id="UP001212803">
    <property type="component" value="Chromosome"/>
</dbReference>
<dbReference type="RefSeq" id="WP_270056728.1">
    <property type="nucleotide sequence ID" value="NZ_CP115149.1"/>
</dbReference>
<protein>
    <submittedName>
        <fullName evidence="2">Uncharacterized protein</fullName>
    </submittedName>
</protein>
<evidence type="ECO:0000313" key="2">
    <source>
        <dbReference type="EMBL" id="WBL36203.1"/>
    </source>
</evidence>
<sequence>MERRRSNGGGEDGRQLDGEGFETAVEAFFDALAEEVEAPALRSGDDGDVPGGAPAPRMMARASSKSATGRPSS</sequence>
<evidence type="ECO:0000313" key="3">
    <source>
        <dbReference type="Proteomes" id="UP001212803"/>
    </source>
</evidence>
<evidence type="ECO:0000256" key="1">
    <source>
        <dbReference type="SAM" id="MobiDB-lite"/>
    </source>
</evidence>
<accession>A0ABY7M6R2</accession>
<feature type="region of interest" description="Disordered" evidence="1">
    <location>
        <begin position="1"/>
        <end position="22"/>
    </location>
</feature>
<name>A0ABY7M6R2_9CHLR</name>
<organism evidence="2 3">
    <name type="scientific">Tepidiforma flava</name>
    <dbReference type="NCBI Taxonomy" id="3004094"/>
    <lineage>
        <taxon>Bacteria</taxon>
        <taxon>Bacillati</taxon>
        <taxon>Chloroflexota</taxon>
        <taxon>Tepidiformia</taxon>
        <taxon>Tepidiformales</taxon>
        <taxon>Tepidiformaceae</taxon>
        <taxon>Tepidiforma</taxon>
    </lineage>
</organism>